<dbReference type="GO" id="GO:0070006">
    <property type="term" value="F:metalloaminopeptidase activity"/>
    <property type="evidence" value="ECO:0007669"/>
    <property type="project" value="InterPro"/>
</dbReference>
<comment type="similarity">
    <text evidence="3 8">Belongs to the peptidase M17 family.</text>
</comment>
<feature type="binding site" evidence="8">
    <location>
        <position position="345"/>
    </location>
    <ligand>
        <name>Mn(2+)</name>
        <dbReference type="ChEBI" id="CHEBI:29035"/>
        <label>2</label>
    </ligand>
</feature>
<dbReference type="RefSeq" id="WP_068692608.1">
    <property type="nucleotide sequence ID" value="NZ_CP063196.1"/>
</dbReference>
<name>A0A399G4W1_9ACTN</name>
<dbReference type="InterPro" id="IPR011356">
    <property type="entry name" value="Leucine_aapep/pepB"/>
</dbReference>
<dbReference type="EC" id="3.4.11.1" evidence="8"/>
<evidence type="ECO:0000256" key="8">
    <source>
        <dbReference type="HAMAP-Rule" id="MF_00181"/>
    </source>
</evidence>
<feature type="binding site" evidence="8">
    <location>
        <position position="343"/>
    </location>
    <ligand>
        <name>Mn(2+)</name>
        <dbReference type="ChEBI" id="CHEBI:29035"/>
        <label>1</label>
    </ligand>
</feature>
<dbReference type="KEGG" id="thao:NI17_002365"/>
<dbReference type="PRINTS" id="PR00481">
    <property type="entry name" value="LAMNOPPTDASE"/>
</dbReference>
<comment type="catalytic activity">
    <reaction evidence="2 8">
        <text>Release of an N-terminal amino acid, preferentially leucine, but not glutamic or aspartic acids.</text>
        <dbReference type="EC" id="3.4.11.10"/>
    </reaction>
</comment>
<dbReference type="PANTHER" id="PTHR11963">
    <property type="entry name" value="LEUCINE AMINOPEPTIDASE-RELATED"/>
    <property type="match status" value="1"/>
</dbReference>
<feature type="binding site" evidence="8">
    <location>
        <position position="266"/>
    </location>
    <ligand>
        <name>Mn(2+)</name>
        <dbReference type="ChEBI" id="CHEBI:29035"/>
        <label>2</label>
    </ligand>
</feature>
<keyword evidence="10" id="KW-1185">Reference proteome</keyword>
<dbReference type="SUPFAM" id="SSF52949">
    <property type="entry name" value="Macro domain-like"/>
    <property type="match status" value="1"/>
</dbReference>
<dbReference type="GO" id="GO:0030145">
    <property type="term" value="F:manganese ion binding"/>
    <property type="evidence" value="ECO:0007669"/>
    <property type="project" value="UniProtKB-UniRule"/>
</dbReference>
<keyword evidence="8" id="KW-0479">Metal-binding</keyword>
<sequence>MSTSLEVKSESPRSLDADAVVVGYHSGADGPEPASGAHDVDSAFPGGLGAALALLGATGAAEEVRTVPALGAVAAPVVVAVGLGPAPADGGSVSADTVARAAGAALRGLRGKSRVVLALPAESGELAAAAALGALLGGYSFDRYRTGSTESPVESLVVVSGADGASESVERARVLASSVCLARDLVNTAPVDLCPEDLAGIAEQVARDGGLDVTVLDERALAEGGYGGLVGVGQGSVNPPRLVRMSYSHPDATRTLALVGKGITFDSGGLSLKPTSSMDWMKSDMGGAAAVLAAMRAIAELRPAVNVVSYLAIAENMPSGTAQRPSDVLTVYGGKTVEVLNTDAEGRLVMADALVRAHEDSPDLIVDVATLTGAQLVALGTRVFAVMANDDAVREQVVAAAEAAGEAAWPMPLPEELRRGLDSSVADIANVSAERWGGMLSAGVFLKEFIADGVRWAHLDIAGPAFNQGQPHGYTPKGGTGAATRTLVRLAESLSERAE</sequence>
<dbReference type="EC" id="3.4.11.10" evidence="8"/>
<evidence type="ECO:0000256" key="7">
    <source>
        <dbReference type="ARBA" id="ARBA00049972"/>
    </source>
</evidence>
<evidence type="ECO:0000256" key="4">
    <source>
        <dbReference type="ARBA" id="ARBA00022438"/>
    </source>
</evidence>
<organism evidence="9 10">
    <name type="scientific">Thermobifida halotolerans</name>
    <dbReference type="NCBI Taxonomy" id="483545"/>
    <lineage>
        <taxon>Bacteria</taxon>
        <taxon>Bacillati</taxon>
        <taxon>Actinomycetota</taxon>
        <taxon>Actinomycetes</taxon>
        <taxon>Streptosporangiales</taxon>
        <taxon>Nocardiopsidaceae</taxon>
        <taxon>Thermobifida</taxon>
    </lineage>
</organism>
<dbReference type="PANTHER" id="PTHR11963:SF23">
    <property type="entry name" value="CYTOSOL AMINOPEPTIDASE"/>
    <property type="match status" value="1"/>
</dbReference>
<feature type="binding site" evidence="8">
    <location>
        <position position="261"/>
    </location>
    <ligand>
        <name>Mn(2+)</name>
        <dbReference type="ChEBI" id="CHEBI:29035"/>
        <label>2</label>
    </ligand>
</feature>
<dbReference type="Pfam" id="PF00883">
    <property type="entry name" value="Peptidase_M17"/>
    <property type="match status" value="1"/>
</dbReference>
<dbReference type="SUPFAM" id="SSF53187">
    <property type="entry name" value="Zn-dependent exopeptidases"/>
    <property type="match status" value="1"/>
</dbReference>
<keyword evidence="5 8" id="KW-0645">Protease</keyword>
<feature type="binding site" evidence="8">
    <location>
        <position position="284"/>
    </location>
    <ligand>
        <name>Mn(2+)</name>
        <dbReference type="ChEBI" id="CHEBI:29035"/>
        <label>2</label>
    </ligand>
</feature>
<dbReference type="InterPro" id="IPR043472">
    <property type="entry name" value="Macro_dom-like"/>
</dbReference>
<keyword evidence="8" id="KW-0963">Cytoplasm</keyword>
<dbReference type="Gene3D" id="3.40.630.10">
    <property type="entry name" value="Zn peptidases"/>
    <property type="match status" value="1"/>
</dbReference>
<proteinExistence type="inferred from homology"/>
<keyword evidence="8" id="KW-0464">Manganese</keyword>
<comment type="cofactor">
    <cofactor evidence="8">
        <name>Mn(2+)</name>
        <dbReference type="ChEBI" id="CHEBI:29035"/>
    </cofactor>
    <text evidence="8">Binds 2 manganese ions per subunit.</text>
</comment>
<dbReference type="NCBIfam" id="NF002073">
    <property type="entry name" value="PRK00913.1-2"/>
    <property type="match status" value="1"/>
</dbReference>
<dbReference type="AlphaFoldDB" id="A0A399G4W1"/>
<accession>A0A399G4W1</accession>
<comment type="function">
    <text evidence="7 8">Presumably involved in the processing and regular turnover of intracellular proteins. Catalyzes the removal of unsubstituted N-terminal amino acids from various peptides.</text>
</comment>
<dbReference type="EMBL" id="CP063196">
    <property type="protein sequence ID" value="UOE20112.1"/>
    <property type="molecule type" value="Genomic_DNA"/>
</dbReference>
<protein>
    <recommendedName>
        <fullName evidence="8">Probable cytosol aminopeptidase</fullName>
        <ecNumber evidence="8">3.4.11.1</ecNumber>
    </recommendedName>
    <alternativeName>
        <fullName evidence="8">Leucine aminopeptidase</fullName>
        <shortName evidence="8">LAP</shortName>
        <ecNumber evidence="8">3.4.11.10</ecNumber>
    </alternativeName>
    <alternativeName>
        <fullName evidence="8">Leucyl aminopeptidase</fullName>
    </alternativeName>
</protein>
<comment type="catalytic activity">
    <reaction evidence="1 8">
        <text>Release of an N-terminal amino acid, Xaa-|-Yaa-, in which Xaa is preferably Leu, but may be other amino acids including Pro although not Arg or Lys, and Yaa may be Pro. Amino acid amides and methyl esters are also readily hydrolyzed, but rates on arylamides are exceedingly low.</text>
        <dbReference type="EC" id="3.4.11.1"/>
    </reaction>
</comment>
<dbReference type="HAMAP" id="MF_00181">
    <property type="entry name" value="Cytosol_peptidase_M17"/>
    <property type="match status" value="1"/>
</dbReference>
<feature type="active site" evidence="8">
    <location>
        <position position="347"/>
    </location>
</feature>
<gene>
    <name evidence="8" type="primary">pepA</name>
    <name evidence="9" type="ORF">NI17_002365</name>
</gene>
<feature type="binding site" evidence="8">
    <location>
        <position position="345"/>
    </location>
    <ligand>
        <name>Mn(2+)</name>
        <dbReference type="ChEBI" id="CHEBI:29035"/>
        <label>1</label>
    </ligand>
</feature>
<dbReference type="GO" id="GO:0006508">
    <property type="term" value="P:proteolysis"/>
    <property type="evidence" value="ECO:0007669"/>
    <property type="project" value="UniProtKB-KW"/>
</dbReference>
<evidence type="ECO:0000256" key="5">
    <source>
        <dbReference type="ARBA" id="ARBA00022670"/>
    </source>
</evidence>
<feature type="active site" evidence="8">
    <location>
        <position position="273"/>
    </location>
</feature>
<keyword evidence="4 8" id="KW-0031">Aminopeptidase</keyword>
<evidence type="ECO:0000313" key="10">
    <source>
        <dbReference type="Proteomes" id="UP000265719"/>
    </source>
</evidence>
<keyword evidence="6 8" id="KW-0378">Hydrolase</keyword>
<dbReference type="InterPro" id="IPR008283">
    <property type="entry name" value="Peptidase_M17_N"/>
</dbReference>
<evidence type="ECO:0000256" key="3">
    <source>
        <dbReference type="ARBA" id="ARBA00009528"/>
    </source>
</evidence>
<feature type="binding site" evidence="8">
    <location>
        <position position="266"/>
    </location>
    <ligand>
        <name>Mn(2+)</name>
        <dbReference type="ChEBI" id="CHEBI:29035"/>
        <label>1</label>
    </ligand>
</feature>
<reference evidence="9" key="1">
    <citation type="submission" date="2020-10" db="EMBL/GenBank/DDBJ databases">
        <title>De novo genome project of the cellulose decomposer Thermobifida halotolerans type strain.</title>
        <authorList>
            <person name="Nagy I."/>
            <person name="Horvath B."/>
            <person name="Kukolya J."/>
            <person name="Nagy I."/>
            <person name="Orsini M."/>
        </authorList>
    </citation>
    <scope>NUCLEOTIDE SEQUENCE</scope>
    <source>
        <strain evidence="9">DSM 44931</strain>
    </source>
</reference>
<evidence type="ECO:0000256" key="6">
    <source>
        <dbReference type="ARBA" id="ARBA00022801"/>
    </source>
</evidence>
<evidence type="ECO:0000313" key="9">
    <source>
        <dbReference type="EMBL" id="UOE20112.1"/>
    </source>
</evidence>
<comment type="subcellular location">
    <subcellularLocation>
        <location evidence="8">Cytoplasm</location>
    </subcellularLocation>
</comment>
<dbReference type="Pfam" id="PF02789">
    <property type="entry name" value="Peptidase_M17_N"/>
    <property type="match status" value="1"/>
</dbReference>
<dbReference type="GO" id="GO:0005737">
    <property type="term" value="C:cytoplasm"/>
    <property type="evidence" value="ECO:0007669"/>
    <property type="project" value="UniProtKB-SubCell"/>
</dbReference>
<dbReference type="CDD" id="cd00433">
    <property type="entry name" value="Peptidase_M17"/>
    <property type="match status" value="1"/>
</dbReference>
<dbReference type="InterPro" id="IPR000819">
    <property type="entry name" value="Peptidase_M17_C"/>
</dbReference>
<dbReference type="Proteomes" id="UP000265719">
    <property type="component" value="Chromosome"/>
</dbReference>
<dbReference type="OrthoDB" id="9809354at2"/>
<dbReference type="Gene3D" id="3.40.220.10">
    <property type="entry name" value="Leucine Aminopeptidase, subunit E, domain 1"/>
    <property type="match status" value="1"/>
</dbReference>
<dbReference type="InterPro" id="IPR023042">
    <property type="entry name" value="Peptidase_M17_leu_NH2_pept"/>
</dbReference>
<evidence type="ECO:0000256" key="1">
    <source>
        <dbReference type="ARBA" id="ARBA00000135"/>
    </source>
</evidence>
<evidence type="ECO:0000256" key="2">
    <source>
        <dbReference type="ARBA" id="ARBA00000967"/>
    </source>
</evidence>
<dbReference type="PROSITE" id="PS00631">
    <property type="entry name" value="CYTOSOL_AP"/>
    <property type="match status" value="1"/>
</dbReference>